<proteinExistence type="predicted"/>
<organism evidence="2">
    <name type="scientific">hydrocarbon metagenome</name>
    <dbReference type="NCBI Taxonomy" id="938273"/>
    <lineage>
        <taxon>unclassified sequences</taxon>
        <taxon>metagenomes</taxon>
        <taxon>ecological metagenomes</taxon>
    </lineage>
</organism>
<name>A0A0W8G2G3_9ZZZZ</name>
<evidence type="ECO:0000256" key="1">
    <source>
        <dbReference type="SAM" id="MobiDB-lite"/>
    </source>
</evidence>
<dbReference type="EMBL" id="LNQE01000337">
    <property type="protein sequence ID" value="KUG27351.1"/>
    <property type="molecule type" value="Genomic_DNA"/>
</dbReference>
<feature type="region of interest" description="Disordered" evidence="1">
    <location>
        <begin position="1"/>
        <end position="38"/>
    </location>
</feature>
<reference evidence="2" key="1">
    <citation type="journal article" date="2015" name="Proc. Natl. Acad. Sci. U.S.A.">
        <title>Networks of energetic and metabolic interactions define dynamics in microbial communities.</title>
        <authorList>
            <person name="Embree M."/>
            <person name="Liu J.K."/>
            <person name="Al-Bassam M.M."/>
            <person name="Zengler K."/>
        </authorList>
    </citation>
    <scope>NUCLEOTIDE SEQUENCE</scope>
</reference>
<dbReference type="AlphaFoldDB" id="A0A0W8G2G3"/>
<protein>
    <submittedName>
        <fullName evidence="2">Uncharacterized protein</fullName>
    </submittedName>
</protein>
<evidence type="ECO:0000313" key="2">
    <source>
        <dbReference type="EMBL" id="KUG27351.1"/>
    </source>
</evidence>
<comment type="caution">
    <text evidence="2">The sequence shown here is derived from an EMBL/GenBank/DDBJ whole genome shotgun (WGS) entry which is preliminary data.</text>
</comment>
<gene>
    <name evidence="2" type="ORF">ASZ90_002805</name>
</gene>
<accession>A0A0W8G2G3</accession>
<sequence length="38" mass="4254">MFSGKKSMVRRYLQNPAPGFRGHGREEPPGRRVGRIAG</sequence>